<reference evidence="1" key="1">
    <citation type="submission" date="2023-07" db="EMBL/GenBank/DDBJ databases">
        <title>Black Yeasts Isolated from many extreme environments.</title>
        <authorList>
            <person name="Coleine C."/>
            <person name="Stajich J.E."/>
            <person name="Selbmann L."/>
        </authorList>
    </citation>
    <scope>NUCLEOTIDE SEQUENCE</scope>
    <source>
        <strain evidence="1">CCFEE 5714</strain>
    </source>
</reference>
<keyword evidence="2" id="KW-1185">Reference proteome</keyword>
<dbReference type="EMBL" id="JAUTXU010000020">
    <property type="protein sequence ID" value="KAK3720890.1"/>
    <property type="molecule type" value="Genomic_DNA"/>
</dbReference>
<name>A0ACC3NQ63_9PEZI</name>
<comment type="caution">
    <text evidence="1">The sequence shown here is derived from an EMBL/GenBank/DDBJ whole genome shotgun (WGS) entry which is preliminary data.</text>
</comment>
<organism evidence="1 2">
    <name type="scientific">Vermiconidia calcicola</name>
    <dbReference type="NCBI Taxonomy" id="1690605"/>
    <lineage>
        <taxon>Eukaryota</taxon>
        <taxon>Fungi</taxon>
        <taxon>Dikarya</taxon>
        <taxon>Ascomycota</taxon>
        <taxon>Pezizomycotina</taxon>
        <taxon>Dothideomycetes</taxon>
        <taxon>Dothideomycetidae</taxon>
        <taxon>Mycosphaerellales</taxon>
        <taxon>Extremaceae</taxon>
        <taxon>Vermiconidia</taxon>
    </lineage>
</organism>
<gene>
    <name evidence="1" type="ORF">LTR37_003553</name>
</gene>
<protein>
    <submittedName>
        <fullName evidence="1">Uncharacterized protein</fullName>
    </submittedName>
</protein>
<dbReference type="Proteomes" id="UP001281147">
    <property type="component" value="Unassembled WGS sequence"/>
</dbReference>
<evidence type="ECO:0000313" key="2">
    <source>
        <dbReference type="Proteomes" id="UP001281147"/>
    </source>
</evidence>
<accession>A0ACC3NQ63</accession>
<sequence>MSESTIQQESAATDTREEERVFGFFWLPRELRNEIYKNLTTEREICSGLAEDEGLGIAGNHHVVIHNAPIEGLSQLSRQFGAEYRDQLKRCQTVHIKDVGASFESVILTRDLCGVTTAKITIWASLTYVDICEDLNWRRALSDVSSHATQIQEALMLMSDLESMVIELYLHSSAASPQD</sequence>
<evidence type="ECO:0000313" key="1">
    <source>
        <dbReference type="EMBL" id="KAK3720890.1"/>
    </source>
</evidence>
<proteinExistence type="predicted"/>